<dbReference type="Proteomes" id="UP000323506">
    <property type="component" value="Chromosome D13"/>
</dbReference>
<evidence type="ECO:0000313" key="1">
    <source>
        <dbReference type="EMBL" id="TYG38529.1"/>
    </source>
</evidence>
<organism evidence="1 2">
    <name type="scientific">Gossypium darwinii</name>
    <name type="common">Darwin's cotton</name>
    <name type="synonym">Gossypium barbadense var. darwinii</name>
    <dbReference type="NCBI Taxonomy" id="34276"/>
    <lineage>
        <taxon>Eukaryota</taxon>
        <taxon>Viridiplantae</taxon>
        <taxon>Streptophyta</taxon>
        <taxon>Embryophyta</taxon>
        <taxon>Tracheophyta</taxon>
        <taxon>Spermatophyta</taxon>
        <taxon>Magnoliopsida</taxon>
        <taxon>eudicotyledons</taxon>
        <taxon>Gunneridae</taxon>
        <taxon>Pentapetalae</taxon>
        <taxon>rosids</taxon>
        <taxon>malvids</taxon>
        <taxon>Malvales</taxon>
        <taxon>Malvaceae</taxon>
        <taxon>Malvoideae</taxon>
        <taxon>Gossypium</taxon>
    </lineage>
</organism>
<accession>A0A5D2A257</accession>
<gene>
    <name evidence="1" type="ORF">ES288_D13G231200v1</name>
</gene>
<reference evidence="1 2" key="1">
    <citation type="submission" date="2019-06" db="EMBL/GenBank/DDBJ databases">
        <title>WGS assembly of Gossypium darwinii.</title>
        <authorList>
            <person name="Chen Z.J."/>
            <person name="Sreedasyam A."/>
            <person name="Ando A."/>
            <person name="Song Q."/>
            <person name="De L."/>
            <person name="Hulse-Kemp A."/>
            <person name="Ding M."/>
            <person name="Ye W."/>
            <person name="Kirkbride R."/>
            <person name="Jenkins J."/>
            <person name="Plott C."/>
            <person name="Lovell J."/>
            <person name="Lin Y.-M."/>
            <person name="Vaughn R."/>
            <person name="Liu B."/>
            <person name="Li W."/>
            <person name="Simpson S."/>
            <person name="Scheffler B."/>
            <person name="Saski C."/>
            <person name="Grover C."/>
            <person name="Hu G."/>
            <person name="Conover J."/>
            <person name="Carlson J."/>
            <person name="Shu S."/>
            <person name="Boston L."/>
            <person name="Williams M."/>
            <person name="Peterson D."/>
            <person name="Mcgee K."/>
            <person name="Jones D."/>
            <person name="Wendel J."/>
            <person name="Stelly D."/>
            <person name="Grimwood J."/>
            <person name="Schmutz J."/>
        </authorList>
    </citation>
    <scope>NUCLEOTIDE SEQUENCE [LARGE SCALE GENOMIC DNA]</scope>
    <source>
        <strain evidence="1">1808015.09</strain>
    </source>
</reference>
<sequence>MAPEAANCYLCQKVKESKWLVHYHYFPMLFLHLLRCRVLPFFLAGFGIQPQKSKDENVEAASGFRILCFVSEMKIFTSPWMKGRNAGVRGSKKWLPLSVFEVRICEGKIGLIWDEWVNGEEERE</sequence>
<dbReference type="AlphaFoldDB" id="A0A5D2A257"/>
<name>A0A5D2A257_GOSDA</name>
<dbReference type="EMBL" id="CM017713">
    <property type="protein sequence ID" value="TYG38529.1"/>
    <property type="molecule type" value="Genomic_DNA"/>
</dbReference>
<protein>
    <submittedName>
        <fullName evidence="1">Uncharacterized protein</fullName>
    </submittedName>
</protein>
<proteinExistence type="predicted"/>
<keyword evidence="2" id="KW-1185">Reference proteome</keyword>
<evidence type="ECO:0000313" key="2">
    <source>
        <dbReference type="Proteomes" id="UP000323506"/>
    </source>
</evidence>